<accession>A0A268AEG4</accession>
<dbReference type="Proteomes" id="UP000216013">
    <property type="component" value="Unassembled WGS sequence"/>
</dbReference>
<reference evidence="7 8" key="1">
    <citation type="submission" date="2017-07" db="EMBL/GenBank/DDBJ databases">
        <title>Isolation and whole genome analysis of endospore-forming bacteria from heroin.</title>
        <authorList>
            <person name="Kalinowski J."/>
            <person name="Ahrens B."/>
            <person name="Al-Dilaimi A."/>
            <person name="Winkler A."/>
            <person name="Wibberg D."/>
            <person name="Schleenbecker U."/>
            <person name="Ruckert C."/>
            <person name="Wolfel R."/>
            <person name="Grass G."/>
        </authorList>
    </citation>
    <scope>NUCLEOTIDE SEQUENCE [LARGE SCALE GENOMIC DNA]</scope>
    <source>
        <strain evidence="7 8">7528</strain>
    </source>
</reference>
<evidence type="ECO:0000256" key="5">
    <source>
        <dbReference type="ARBA" id="ARBA00023136"/>
    </source>
</evidence>
<dbReference type="RefSeq" id="WP_095260363.1">
    <property type="nucleotide sequence ID" value="NZ_NPBV01000002.1"/>
</dbReference>
<evidence type="ECO:0000313" key="8">
    <source>
        <dbReference type="Proteomes" id="UP000216013"/>
    </source>
</evidence>
<dbReference type="PANTHER" id="PTHR21716">
    <property type="entry name" value="TRANSMEMBRANE PROTEIN"/>
    <property type="match status" value="1"/>
</dbReference>
<feature type="transmembrane region" description="Helical" evidence="6">
    <location>
        <begin position="34"/>
        <end position="54"/>
    </location>
</feature>
<name>A0A268AEG4_9BACI</name>
<comment type="subcellular location">
    <subcellularLocation>
        <location evidence="1">Membrane</location>
        <topology evidence="1">Multi-pass membrane protein</topology>
    </subcellularLocation>
</comment>
<evidence type="ECO:0000256" key="2">
    <source>
        <dbReference type="ARBA" id="ARBA00009773"/>
    </source>
</evidence>
<dbReference type="EMBL" id="NPBV01000002">
    <property type="protein sequence ID" value="PAD22504.1"/>
    <property type="molecule type" value="Genomic_DNA"/>
</dbReference>
<evidence type="ECO:0000256" key="6">
    <source>
        <dbReference type="SAM" id="Phobius"/>
    </source>
</evidence>
<dbReference type="GO" id="GO:0055085">
    <property type="term" value="P:transmembrane transport"/>
    <property type="evidence" value="ECO:0007669"/>
    <property type="project" value="TreeGrafter"/>
</dbReference>
<proteinExistence type="inferred from homology"/>
<keyword evidence="3 6" id="KW-0812">Transmembrane</keyword>
<evidence type="ECO:0000256" key="1">
    <source>
        <dbReference type="ARBA" id="ARBA00004141"/>
    </source>
</evidence>
<feature type="transmembrane region" description="Helical" evidence="6">
    <location>
        <begin position="241"/>
        <end position="269"/>
    </location>
</feature>
<comment type="similarity">
    <text evidence="2">Belongs to the autoinducer-2 exporter (AI-2E) (TC 2.A.86) family.</text>
</comment>
<sequence>MTQKKWFQGLVAAVLTFTLILLIAKVDFIFQPLATYIGAIAFPMIAAGLLFYITKPLVRLLEKIRFPKWVAILTIFLLLIGLVYLVFRFAAPIVQNQYQALVNNIPGITNQLTSIVDYWEENHSALPDQVEESIQNYASNLQSSLQDIPGYLIGFISSLINFLFTLVLIPFFLFFMLKDGEKLIPFLTKFFDKKKGASVKKLIEDLNHTLASFIQGQFIVAMCVGTMLFIGYAIIGLKYAFTLAIIGLVFNVIPFLGPYLAAVPAILVAFFQEPKLAILAAVVMLIAQQIEGNLISPNVMGKALSIHPLTVITLILAAGSIAGFLGLLFVIPFYAVCKTIISHFYHEWVDSRMKKKSAAGIQAE</sequence>
<gene>
    <name evidence="7" type="ORF">CHH64_01990</name>
</gene>
<dbReference type="GO" id="GO:0016020">
    <property type="term" value="C:membrane"/>
    <property type="evidence" value="ECO:0007669"/>
    <property type="project" value="UniProtKB-SubCell"/>
</dbReference>
<keyword evidence="4 6" id="KW-1133">Transmembrane helix</keyword>
<dbReference type="AlphaFoldDB" id="A0A268AEG4"/>
<feature type="transmembrane region" description="Helical" evidence="6">
    <location>
        <begin position="66"/>
        <end position="87"/>
    </location>
</feature>
<protein>
    <submittedName>
        <fullName evidence="7">AI-2E family transporter</fullName>
    </submittedName>
</protein>
<feature type="transmembrane region" description="Helical" evidence="6">
    <location>
        <begin position="210"/>
        <end position="235"/>
    </location>
</feature>
<dbReference type="PANTHER" id="PTHR21716:SF69">
    <property type="entry name" value="TRANSPORT PROTEIN YUBA-RELATED"/>
    <property type="match status" value="1"/>
</dbReference>
<organism evidence="7 8">
    <name type="scientific">Terribacillus saccharophilus</name>
    <dbReference type="NCBI Taxonomy" id="361277"/>
    <lineage>
        <taxon>Bacteria</taxon>
        <taxon>Bacillati</taxon>
        <taxon>Bacillota</taxon>
        <taxon>Bacilli</taxon>
        <taxon>Bacillales</taxon>
        <taxon>Bacillaceae</taxon>
        <taxon>Terribacillus</taxon>
    </lineage>
</organism>
<keyword evidence="5 6" id="KW-0472">Membrane</keyword>
<evidence type="ECO:0000313" key="7">
    <source>
        <dbReference type="EMBL" id="PAD22504.1"/>
    </source>
</evidence>
<dbReference type="Pfam" id="PF01594">
    <property type="entry name" value="AI-2E_transport"/>
    <property type="match status" value="1"/>
</dbReference>
<comment type="caution">
    <text evidence="7">The sequence shown here is derived from an EMBL/GenBank/DDBJ whole genome shotgun (WGS) entry which is preliminary data.</text>
</comment>
<feature type="transmembrane region" description="Helical" evidence="6">
    <location>
        <begin position="308"/>
        <end position="336"/>
    </location>
</feature>
<feature type="transmembrane region" description="Helical" evidence="6">
    <location>
        <begin position="151"/>
        <end position="177"/>
    </location>
</feature>
<evidence type="ECO:0000256" key="4">
    <source>
        <dbReference type="ARBA" id="ARBA00022989"/>
    </source>
</evidence>
<evidence type="ECO:0000256" key="3">
    <source>
        <dbReference type="ARBA" id="ARBA00022692"/>
    </source>
</evidence>
<dbReference type="InterPro" id="IPR002549">
    <property type="entry name" value="AI-2E-like"/>
</dbReference>